<evidence type="ECO:0008006" key="3">
    <source>
        <dbReference type="Google" id="ProtNLM"/>
    </source>
</evidence>
<dbReference type="OrthoDB" id="1327302at2"/>
<dbReference type="RefSeq" id="WP_139171798.1">
    <property type="nucleotide sequence ID" value="NZ_BKAI01000025.1"/>
</dbReference>
<dbReference type="STRING" id="1128970.SAMN04487935_3444"/>
<keyword evidence="2" id="KW-1185">Reference proteome</keyword>
<evidence type="ECO:0000313" key="1">
    <source>
        <dbReference type="EMBL" id="SDK45675.1"/>
    </source>
</evidence>
<gene>
    <name evidence="1" type="ORF">SAMN04487935_3444</name>
</gene>
<proteinExistence type="predicted"/>
<organism evidence="1 2">
    <name type="scientific">Flavobacterium noncentrifugens</name>
    <dbReference type="NCBI Taxonomy" id="1128970"/>
    <lineage>
        <taxon>Bacteria</taxon>
        <taxon>Pseudomonadati</taxon>
        <taxon>Bacteroidota</taxon>
        <taxon>Flavobacteriia</taxon>
        <taxon>Flavobacteriales</taxon>
        <taxon>Flavobacteriaceae</taxon>
        <taxon>Flavobacterium</taxon>
    </lineage>
</organism>
<dbReference type="AlphaFoldDB" id="A0A1G9C307"/>
<accession>A0A1G9C307</accession>
<evidence type="ECO:0000313" key="2">
    <source>
        <dbReference type="Proteomes" id="UP000199580"/>
    </source>
</evidence>
<dbReference type="PROSITE" id="PS51257">
    <property type="entry name" value="PROKAR_LIPOPROTEIN"/>
    <property type="match status" value="1"/>
</dbReference>
<protein>
    <recommendedName>
        <fullName evidence="3">Lipoprotein</fullName>
    </recommendedName>
</protein>
<dbReference type="EMBL" id="FNEZ01000006">
    <property type="protein sequence ID" value="SDK45675.1"/>
    <property type="molecule type" value="Genomic_DNA"/>
</dbReference>
<dbReference type="Proteomes" id="UP000199580">
    <property type="component" value="Unassembled WGS sequence"/>
</dbReference>
<sequence length="263" mass="30712">MKIHLVITILLITILSGCNSENSSGKYFFYSSPSFHEGFDIELDLKNRRISAKENYQYFFADSLSPTLFRMIDSLDARSVKNFLPKGSNITVEISDSEYEKLKINLDKLLDYKLSEREKIPPNDGITIFVEDSVGNKNIRRNTFYSPSKKTKQGKIIIETYKILIDIFKNKTVIEESIENSERYFDDKLIKVKSRNPLYVKVLENRDENCESLEYEIKQLPNSKTIFLDLTNFDGDKKCIEKVFRKKYSKIKWISKDSPFAEP</sequence>
<name>A0A1G9C307_9FLAO</name>
<reference evidence="1 2" key="1">
    <citation type="submission" date="2016-10" db="EMBL/GenBank/DDBJ databases">
        <authorList>
            <person name="de Groot N.N."/>
        </authorList>
    </citation>
    <scope>NUCLEOTIDE SEQUENCE [LARGE SCALE GENOMIC DNA]</scope>
    <source>
        <strain evidence="1 2">CGMCC 1.10076</strain>
    </source>
</reference>